<dbReference type="AlphaFoldDB" id="G0RZ42"/>
<evidence type="ECO:0000313" key="8">
    <source>
        <dbReference type="EMBL" id="EGS23470.1"/>
    </source>
</evidence>
<dbReference type="InterPro" id="IPR036869">
    <property type="entry name" value="J_dom_sf"/>
</dbReference>
<dbReference type="STRING" id="759272.G0RZ42"/>
<reference evidence="8 9" key="1">
    <citation type="journal article" date="2011" name="Cell">
        <title>Insight into structure and assembly of the nuclear pore complex by utilizing the genome of a eukaryotic thermophile.</title>
        <authorList>
            <person name="Amlacher S."/>
            <person name="Sarges P."/>
            <person name="Flemming D."/>
            <person name="van Noort V."/>
            <person name="Kunze R."/>
            <person name="Devos D.P."/>
            <person name="Arumugam M."/>
            <person name="Bork P."/>
            <person name="Hurt E."/>
        </authorList>
    </citation>
    <scope>NUCLEOTIDE SEQUENCE [LARGE SCALE GENOMIC DNA]</scope>
    <source>
        <strain evidence="9">DSM 1495 / CBS 144.50 / IMI 039719</strain>
    </source>
</reference>
<name>G0RZ42_CHATD</name>
<dbReference type="GeneID" id="18254201"/>
<evidence type="ECO:0000259" key="7">
    <source>
        <dbReference type="PROSITE" id="PS50076"/>
    </source>
</evidence>
<dbReference type="SUPFAM" id="SSF46565">
    <property type="entry name" value="Chaperone J-domain"/>
    <property type="match status" value="1"/>
</dbReference>
<dbReference type="OMA" id="ARSREHN"/>
<keyword evidence="9" id="KW-1185">Reference proteome</keyword>
<evidence type="ECO:0000313" key="9">
    <source>
        <dbReference type="Proteomes" id="UP000008066"/>
    </source>
</evidence>
<evidence type="ECO:0000256" key="3">
    <source>
        <dbReference type="ARBA" id="ARBA00022824"/>
    </source>
</evidence>
<accession>G0RZ42</accession>
<dbReference type="SMART" id="SM00271">
    <property type="entry name" value="DnaJ"/>
    <property type="match status" value="1"/>
</dbReference>
<evidence type="ECO:0000256" key="2">
    <source>
        <dbReference type="ARBA" id="ARBA00022692"/>
    </source>
</evidence>
<dbReference type="RefSeq" id="XP_006690712.1">
    <property type="nucleotide sequence ID" value="XM_006690649.1"/>
</dbReference>
<dbReference type="InterPro" id="IPR001623">
    <property type="entry name" value="DnaJ_domain"/>
</dbReference>
<dbReference type="InterPro" id="IPR015399">
    <property type="entry name" value="DUF1977_DnaJ-like"/>
</dbReference>
<evidence type="ECO:0000256" key="6">
    <source>
        <dbReference type="SAM" id="MobiDB-lite"/>
    </source>
</evidence>
<keyword evidence="3" id="KW-0256">Endoplasmic reticulum</keyword>
<dbReference type="FunFam" id="1.10.287.110:FF:000069">
    <property type="entry name" value="ER associated DnaJ chaperone"/>
    <property type="match status" value="1"/>
</dbReference>
<evidence type="ECO:0000256" key="5">
    <source>
        <dbReference type="ARBA" id="ARBA00023136"/>
    </source>
</evidence>
<dbReference type="GO" id="GO:0005789">
    <property type="term" value="C:endoplasmic reticulum membrane"/>
    <property type="evidence" value="ECO:0007669"/>
    <property type="project" value="UniProtKB-SubCell"/>
</dbReference>
<keyword evidence="5" id="KW-0472">Membrane</keyword>
<dbReference type="Proteomes" id="UP000008066">
    <property type="component" value="Unassembled WGS sequence"/>
</dbReference>
<dbReference type="PROSITE" id="PS50076">
    <property type="entry name" value="DNAJ_2"/>
    <property type="match status" value="1"/>
</dbReference>
<comment type="subcellular location">
    <subcellularLocation>
        <location evidence="1">Endoplasmic reticulum membrane</location>
        <topology evidence="1">Single-pass membrane protein</topology>
    </subcellularLocation>
</comment>
<evidence type="ECO:0000256" key="4">
    <source>
        <dbReference type="ARBA" id="ARBA00022989"/>
    </source>
</evidence>
<dbReference type="PROSITE" id="PS00636">
    <property type="entry name" value="DNAJ_1"/>
    <property type="match status" value="1"/>
</dbReference>
<organism evidence="9">
    <name type="scientific">Chaetomium thermophilum (strain DSM 1495 / CBS 144.50 / IMI 039719)</name>
    <name type="common">Thermochaetoides thermophila</name>
    <dbReference type="NCBI Taxonomy" id="759272"/>
    <lineage>
        <taxon>Eukaryota</taxon>
        <taxon>Fungi</taxon>
        <taxon>Dikarya</taxon>
        <taxon>Ascomycota</taxon>
        <taxon>Pezizomycotina</taxon>
        <taxon>Sordariomycetes</taxon>
        <taxon>Sordariomycetidae</taxon>
        <taxon>Sordariales</taxon>
        <taxon>Chaetomiaceae</taxon>
        <taxon>Thermochaetoides</taxon>
    </lineage>
</organism>
<dbReference type="OrthoDB" id="1507364at2759"/>
<dbReference type="KEGG" id="cthr:CTHT_0001630"/>
<dbReference type="PANTHER" id="PTHR43908">
    <property type="entry name" value="AT29763P-RELATED"/>
    <property type="match status" value="1"/>
</dbReference>
<keyword evidence="2" id="KW-0812">Transmembrane</keyword>
<feature type="compositionally biased region" description="Polar residues" evidence="6">
    <location>
        <begin position="1"/>
        <end position="14"/>
    </location>
</feature>
<dbReference type="GO" id="GO:0071218">
    <property type="term" value="P:cellular response to misfolded protein"/>
    <property type="evidence" value="ECO:0007669"/>
    <property type="project" value="TreeGrafter"/>
</dbReference>
<protein>
    <recommendedName>
        <fullName evidence="7">J domain-containing protein</fullName>
    </recommendedName>
</protein>
<dbReference type="HOGENOM" id="CLU_043579_1_0_1"/>
<dbReference type="Pfam" id="PF00226">
    <property type="entry name" value="DnaJ"/>
    <property type="match status" value="1"/>
</dbReference>
<feature type="domain" description="J" evidence="7">
    <location>
        <begin position="48"/>
        <end position="112"/>
    </location>
</feature>
<dbReference type="Pfam" id="PF09320">
    <property type="entry name" value="DUF1977"/>
    <property type="match status" value="1"/>
</dbReference>
<dbReference type="InterPro" id="IPR051100">
    <property type="entry name" value="DnaJ_subfamily_B/C"/>
</dbReference>
<dbReference type="CDD" id="cd06257">
    <property type="entry name" value="DnaJ"/>
    <property type="match status" value="1"/>
</dbReference>
<dbReference type="EMBL" id="GL988032">
    <property type="protein sequence ID" value="EGS23470.1"/>
    <property type="molecule type" value="Genomic_DNA"/>
</dbReference>
<dbReference type="InterPro" id="IPR018253">
    <property type="entry name" value="DnaJ_domain_CS"/>
</dbReference>
<dbReference type="PANTHER" id="PTHR43908:SF3">
    <property type="entry name" value="AT29763P-RELATED"/>
    <property type="match status" value="1"/>
</dbReference>
<feature type="region of interest" description="Disordered" evidence="6">
    <location>
        <begin position="1"/>
        <end position="38"/>
    </location>
</feature>
<dbReference type="Gene3D" id="1.10.287.110">
    <property type="entry name" value="DnaJ domain"/>
    <property type="match status" value="1"/>
</dbReference>
<gene>
    <name evidence="8" type="ORF">CTHT_0001630</name>
</gene>
<dbReference type="eggNOG" id="KOG0714">
    <property type="taxonomic scope" value="Eukaryota"/>
</dbReference>
<keyword evidence="4" id="KW-1133">Transmembrane helix</keyword>
<proteinExistence type="predicted"/>
<dbReference type="GO" id="GO:0030544">
    <property type="term" value="F:Hsp70 protein binding"/>
    <property type="evidence" value="ECO:0007669"/>
    <property type="project" value="TreeGrafter"/>
</dbReference>
<dbReference type="PRINTS" id="PR00625">
    <property type="entry name" value="JDOMAIN"/>
</dbReference>
<sequence length="360" mass="40398">MPDASTTGASTNGDSARRREHNQGNQARKYTPEQEATVQRIRRCNPTAFYEILDIPKTASDAEVKKAYRKLSLLTHPDKNGHPHADEAFKMVARAFSVLGDKEKREKFDKWGTDPDSRFAQAQAQAQAAGAGMGGTGGNPFMGRRGQPMWDEEISPEELFARMFGGPFGGFGGPFGAFDGQQFVFNFGGGPGIRVHHFGGPRPRTRPRNAQNNRDNNNEIPWWTQLAGWLPILILVFWPLISTLISGLTSTFTPATPSMAFDAPNPPLYTLERTMPNLGFKYYLNPADVHSYSAHKLASLDKKAEVVLVQQLRLQCENEMAHKERLREAARGWFYQDQKKMELANNYDMPACRRLHSLRV</sequence>
<evidence type="ECO:0000256" key="1">
    <source>
        <dbReference type="ARBA" id="ARBA00004389"/>
    </source>
</evidence>